<dbReference type="EMBL" id="CAJVQA010014872">
    <property type="protein sequence ID" value="CAG8733677.1"/>
    <property type="molecule type" value="Genomic_DNA"/>
</dbReference>
<feature type="non-terminal residue" evidence="2">
    <location>
        <position position="1"/>
    </location>
</feature>
<feature type="compositionally biased region" description="Low complexity" evidence="1">
    <location>
        <begin position="10"/>
        <end position="33"/>
    </location>
</feature>
<reference evidence="2" key="1">
    <citation type="submission" date="2021-06" db="EMBL/GenBank/DDBJ databases">
        <authorList>
            <person name="Kallberg Y."/>
            <person name="Tangrot J."/>
            <person name="Rosling A."/>
        </authorList>
    </citation>
    <scope>NUCLEOTIDE SEQUENCE</scope>
    <source>
        <strain evidence="2">FL966</strain>
    </source>
</reference>
<proteinExistence type="predicted"/>
<feature type="region of interest" description="Disordered" evidence="1">
    <location>
        <begin position="1"/>
        <end position="33"/>
    </location>
</feature>
<keyword evidence="3" id="KW-1185">Reference proteome</keyword>
<name>A0A9N9NII6_9GLOM</name>
<evidence type="ECO:0000313" key="2">
    <source>
        <dbReference type="EMBL" id="CAG8733677.1"/>
    </source>
</evidence>
<evidence type="ECO:0000256" key="1">
    <source>
        <dbReference type="SAM" id="MobiDB-lite"/>
    </source>
</evidence>
<protein>
    <submittedName>
        <fullName evidence="2">16439_t:CDS:1</fullName>
    </submittedName>
</protein>
<dbReference type="Proteomes" id="UP000789759">
    <property type="component" value="Unassembled WGS sequence"/>
</dbReference>
<evidence type="ECO:0000313" key="3">
    <source>
        <dbReference type="Proteomes" id="UP000789759"/>
    </source>
</evidence>
<organism evidence="2 3">
    <name type="scientific">Cetraspora pellucida</name>
    <dbReference type="NCBI Taxonomy" id="1433469"/>
    <lineage>
        <taxon>Eukaryota</taxon>
        <taxon>Fungi</taxon>
        <taxon>Fungi incertae sedis</taxon>
        <taxon>Mucoromycota</taxon>
        <taxon>Glomeromycotina</taxon>
        <taxon>Glomeromycetes</taxon>
        <taxon>Diversisporales</taxon>
        <taxon>Gigasporaceae</taxon>
        <taxon>Cetraspora</taxon>
    </lineage>
</organism>
<gene>
    <name evidence="2" type="ORF">CPELLU_LOCUS13654</name>
</gene>
<dbReference type="AlphaFoldDB" id="A0A9N9NII6"/>
<comment type="caution">
    <text evidence="2">The sequence shown here is derived from an EMBL/GenBank/DDBJ whole genome shotgun (WGS) entry which is preliminary data.</text>
</comment>
<sequence>TFSKGSKFIPYSESPYSESPYSESPYSKSSYSESISYIDDESENLTIPDFSV</sequence>
<accession>A0A9N9NII6</accession>